<feature type="chain" id="PRO_5035594417" evidence="1">
    <location>
        <begin position="18"/>
        <end position="78"/>
    </location>
</feature>
<gene>
    <name evidence="2" type="ORF">BOKJ2_LOCUS2160</name>
</gene>
<dbReference type="OrthoDB" id="5771254at2759"/>
<accession>A0A811JVY6</accession>
<dbReference type="EMBL" id="CAJFDH010000001">
    <property type="protein sequence ID" value="CAD5207476.1"/>
    <property type="molecule type" value="Genomic_DNA"/>
</dbReference>
<evidence type="ECO:0000313" key="3">
    <source>
        <dbReference type="Proteomes" id="UP000614601"/>
    </source>
</evidence>
<dbReference type="AlphaFoldDB" id="A0A811JVY6"/>
<dbReference type="Proteomes" id="UP000614601">
    <property type="component" value="Unassembled WGS sequence"/>
</dbReference>
<keyword evidence="1" id="KW-0732">Signal</keyword>
<evidence type="ECO:0000313" key="2">
    <source>
        <dbReference type="EMBL" id="CAD5207476.1"/>
    </source>
</evidence>
<reference evidence="2" key="1">
    <citation type="submission" date="2020-09" db="EMBL/GenBank/DDBJ databases">
        <authorList>
            <person name="Kikuchi T."/>
        </authorList>
    </citation>
    <scope>NUCLEOTIDE SEQUENCE</scope>
    <source>
        <strain evidence="2">SH1</strain>
    </source>
</reference>
<evidence type="ECO:0000256" key="1">
    <source>
        <dbReference type="SAM" id="SignalP"/>
    </source>
</evidence>
<organism evidence="2 3">
    <name type="scientific">Bursaphelenchus okinawaensis</name>
    <dbReference type="NCBI Taxonomy" id="465554"/>
    <lineage>
        <taxon>Eukaryota</taxon>
        <taxon>Metazoa</taxon>
        <taxon>Ecdysozoa</taxon>
        <taxon>Nematoda</taxon>
        <taxon>Chromadorea</taxon>
        <taxon>Rhabditida</taxon>
        <taxon>Tylenchina</taxon>
        <taxon>Tylenchomorpha</taxon>
        <taxon>Aphelenchoidea</taxon>
        <taxon>Aphelenchoididae</taxon>
        <taxon>Bursaphelenchus</taxon>
    </lineage>
</organism>
<keyword evidence="3" id="KW-1185">Reference proteome</keyword>
<dbReference type="EMBL" id="CAJFCW020000001">
    <property type="protein sequence ID" value="CAG9085792.1"/>
    <property type="molecule type" value="Genomic_DNA"/>
</dbReference>
<name>A0A811JVY6_9BILA</name>
<proteinExistence type="predicted"/>
<dbReference type="Proteomes" id="UP000783686">
    <property type="component" value="Unassembled WGS sequence"/>
</dbReference>
<protein>
    <submittedName>
        <fullName evidence="2">Uncharacterized protein</fullName>
    </submittedName>
</protein>
<comment type="caution">
    <text evidence="2">The sequence shown here is derived from an EMBL/GenBank/DDBJ whole genome shotgun (WGS) entry which is preliminary data.</text>
</comment>
<feature type="signal peptide" evidence="1">
    <location>
        <begin position="1"/>
        <end position="17"/>
    </location>
</feature>
<sequence length="78" mass="9160">MKLCIVLALVLVGWVWASSDEEADRFSRTDRDYRPLQFGKRSDYRPLQFGKKDNYRPLQFGKRGGIVNHYIDLLPLDD</sequence>